<dbReference type="InterPro" id="IPR003607">
    <property type="entry name" value="HD/PDEase_dom"/>
</dbReference>
<protein>
    <submittedName>
        <fullName evidence="2">Metal dependent phosphohydrolase</fullName>
    </submittedName>
</protein>
<evidence type="ECO:0000313" key="2">
    <source>
        <dbReference type="EMBL" id="EFI34890.1"/>
    </source>
</evidence>
<dbReference type="AlphaFoldDB" id="D6SQ64"/>
<dbReference type="Proteomes" id="UP000005496">
    <property type="component" value="Unassembled WGS sequence"/>
</dbReference>
<reference evidence="2" key="1">
    <citation type="submission" date="2010-05" db="EMBL/GenBank/DDBJ databases">
        <title>The draft genome of Desulfonatronospira thiodismutans ASO3-1.</title>
        <authorList>
            <consortium name="US DOE Joint Genome Institute (JGI-PGF)"/>
            <person name="Lucas S."/>
            <person name="Copeland A."/>
            <person name="Lapidus A."/>
            <person name="Cheng J.-F."/>
            <person name="Bruce D."/>
            <person name="Goodwin L."/>
            <person name="Pitluck S."/>
            <person name="Chertkov O."/>
            <person name="Brettin T."/>
            <person name="Detter J.C."/>
            <person name="Han C."/>
            <person name="Land M.L."/>
            <person name="Hauser L."/>
            <person name="Kyrpides N."/>
            <person name="Mikhailova N."/>
            <person name="Muyzer G."/>
            <person name="Woyke T."/>
        </authorList>
    </citation>
    <scope>NUCLEOTIDE SEQUENCE [LARGE SCALE GENOMIC DNA]</scope>
    <source>
        <strain evidence="2">ASO3-1</strain>
    </source>
</reference>
<dbReference type="GO" id="GO:0016787">
    <property type="term" value="F:hydrolase activity"/>
    <property type="evidence" value="ECO:0007669"/>
    <property type="project" value="UniProtKB-KW"/>
</dbReference>
<dbReference type="PANTHER" id="PTHR33525">
    <property type="match status" value="1"/>
</dbReference>
<dbReference type="CDD" id="cd00077">
    <property type="entry name" value="HDc"/>
    <property type="match status" value="1"/>
</dbReference>
<name>D6SQ64_9BACT</name>
<proteinExistence type="predicted"/>
<evidence type="ECO:0000259" key="1">
    <source>
        <dbReference type="PROSITE" id="PS51833"/>
    </source>
</evidence>
<comment type="caution">
    <text evidence="2">The sequence shown here is derived from an EMBL/GenBank/DDBJ whole genome shotgun (WGS) entry which is preliminary data.</text>
</comment>
<gene>
    <name evidence="2" type="ORF">Dthio_PD2281</name>
</gene>
<dbReference type="RefSeq" id="WP_008870204.1">
    <property type="nucleotide sequence ID" value="NZ_ACJN02000002.1"/>
</dbReference>
<dbReference type="InterPro" id="IPR006675">
    <property type="entry name" value="HDIG_dom"/>
</dbReference>
<dbReference type="PROSITE" id="PS51833">
    <property type="entry name" value="HDOD"/>
    <property type="match status" value="1"/>
</dbReference>
<dbReference type="Pfam" id="PF08668">
    <property type="entry name" value="HDOD"/>
    <property type="match status" value="1"/>
</dbReference>
<sequence length="414" mass="46953">MGRILVDDIKPGMVLDDDVRDFNGRFLLGKGLSVQEKHLRIFKIWGVSEVTVQGDGAEQDDEPEEFSREERRQAASQILERFPHYDPQHKVSRKLLEIFILWKCRYPGGFYTSDAWHEALDNHTPPSERNRGEPVDPSVIIRDETRMPSLPDIFFQIQEAIQDPRTSARHLADIISKDQGLTSRLLKLVNSAFYGFPSQIDTISRAVAILGTRQLSMLAMGVTVLSGFKSISPDIIDMKGFWKHSLACAIGAKTLAQYRHLSNTESIFICGLLHDIGRLLMLRYFPRETLWSMHLAATEKLELARAEKKFFRQDHAQLGAAIMKNWKLPLKLEQSIRHHNSPGKSSFPIETTLVNMANVLSSGCLMGFSGEYMIPAPDLESWDALNLDPAVLLQTAKLMQSQADNLFQLFFDNK</sequence>
<dbReference type="SUPFAM" id="SSF109604">
    <property type="entry name" value="HD-domain/PDEase-like"/>
    <property type="match status" value="1"/>
</dbReference>
<keyword evidence="3" id="KW-1185">Reference proteome</keyword>
<dbReference type="Gene3D" id="1.10.3210.10">
    <property type="entry name" value="Hypothetical protein af1432"/>
    <property type="match status" value="1"/>
</dbReference>
<dbReference type="EMBL" id="ACJN02000002">
    <property type="protein sequence ID" value="EFI34890.1"/>
    <property type="molecule type" value="Genomic_DNA"/>
</dbReference>
<evidence type="ECO:0000313" key="3">
    <source>
        <dbReference type="Proteomes" id="UP000005496"/>
    </source>
</evidence>
<organism evidence="2 3">
    <name type="scientific">Desulfonatronospira thiodismutans ASO3-1</name>
    <dbReference type="NCBI Taxonomy" id="555779"/>
    <lineage>
        <taxon>Bacteria</taxon>
        <taxon>Pseudomonadati</taxon>
        <taxon>Thermodesulfobacteriota</taxon>
        <taxon>Desulfovibrionia</taxon>
        <taxon>Desulfovibrionales</taxon>
        <taxon>Desulfonatronovibrionaceae</taxon>
        <taxon>Desulfonatronospira</taxon>
    </lineage>
</organism>
<feature type="domain" description="HDOD" evidence="1">
    <location>
        <begin position="147"/>
        <end position="342"/>
    </location>
</feature>
<dbReference type="OrthoDB" id="9803649at2"/>
<dbReference type="InterPro" id="IPR013976">
    <property type="entry name" value="HDOD"/>
</dbReference>
<accession>D6SQ64</accession>
<dbReference type="PANTHER" id="PTHR33525:SF3">
    <property type="entry name" value="RIBONUCLEASE Y"/>
    <property type="match status" value="1"/>
</dbReference>
<dbReference type="InterPro" id="IPR052340">
    <property type="entry name" value="RNase_Y/CdgJ"/>
</dbReference>
<dbReference type="eggNOG" id="COG1639">
    <property type="taxonomic scope" value="Bacteria"/>
</dbReference>
<dbReference type="NCBIfam" id="TIGR00277">
    <property type="entry name" value="HDIG"/>
    <property type="match status" value="1"/>
</dbReference>